<organism evidence="5">
    <name type="scientific">Brassica cretica</name>
    <name type="common">Mustard</name>
    <dbReference type="NCBI Taxonomy" id="69181"/>
    <lineage>
        <taxon>Eukaryota</taxon>
        <taxon>Viridiplantae</taxon>
        <taxon>Streptophyta</taxon>
        <taxon>Embryophyta</taxon>
        <taxon>Tracheophyta</taxon>
        <taxon>Spermatophyta</taxon>
        <taxon>Magnoliopsida</taxon>
        <taxon>eudicotyledons</taxon>
        <taxon>Gunneridae</taxon>
        <taxon>Pentapetalae</taxon>
        <taxon>rosids</taxon>
        <taxon>malvids</taxon>
        <taxon>Brassicales</taxon>
        <taxon>Brassicaceae</taxon>
        <taxon>Brassiceae</taxon>
        <taxon>Brassica</taxon>
    </lineage>
</organism>
<keyword evidence="3" id="KW-0408">Iron</keyword>
<dbReference type="GO" id="GO:0046872">
    <property type="term" value="F:metal ion binding"/>
    <property type="evidence" value="ECO:0007669"/>
    <property type="project" value="UniProtKB-KW"/>
</dbReference>
<keyword evidence="4" id="KW-0411">Iron-sulfur</keyword>
<name>A0A8S9LUL1_BRACR</name>
<dbReference type="GO" id="GO:0051537">
    <property type="term" value="F:2 iron, 2 sulfur cluster binding"/>
    <property type="evidence" value="ECO:0007669"/>
    <property type="project" value="UniProtKB-KW"/>
</dbReference>
<reference evidence="5" key="1">
    <citation type="submission" date="2019-12" db="EMBL/GenBank/DDBJ databases">
        <title>Genome sequencing and annotation of Brassica cretica.</title>
        <authorList>
            <person name="Studholme D.J."/>
            <person name="Sarris P.F."/>
        </authorList>
    </citation>
    <scope>NUCLEOTIDE SEQUENCE</scope>
    <source>
        <strain evidence="5">PFS-102/07</strain>
        <tissue evidence="5">Leaf</tissue>
    </source>
</reference>
<sequence length="372" mass="42651">MAQYSGPLVSLLCETSIASSISYDLDYYAVLFVGSSFGDSQLVKLHLHPDAKGSYVQVLEGIQNTINKLEEPTDEENDILVFLSASQKRKLPRLGCQVIARPELDGLRLAIPSATRNFAVDRFVPYSGTWEPEAAQPHRDDYCSFDNFDGCLLRENSATQWPVKKGLQVVSKVKFWKVKDFNIWLVDIIGEFILKRIHFDNRCIIRGNVLELRSICLPHMVWAPAYTKACGRVDVDGSRHLLGDHAGLIHLLAITTHEKEKCVENNYGLNSSYKVVPRRIYIYIVMQKAHMYKSWRMIFLSFFRPHRNVTTRMQVIARPELDGLRLAIPSATRNFAVDRFVPYSIIVEHWNLKQHNPIEMITVPLIILMDVY</sequence>
<dbReference type="InterPro" id="IPR012675">
    <property type="entry name" value="Beta-grasp_dom_sf"/>
</dbReference>
<evidence type="ECO:0000313" key="5">
    <source>
        <dbReference type="EMBL" id="KAF2611105.1"/>
    </source>
</evidence>
<accession>A0A8S9LUL1</accession>
<evidence type="ECO:0000256" key="2">
    <source>
        <dbReference type="ARBA" id="ARBA00022723"/>
    </source>
</evidence>
<evidence type="ECO:0000256" key="1">
    <source>
        <dbReference type="ARBA" id="ARBA00022714"/>
    </source>
</evidence>
<keyword evidence="1" id="KW-0001">2Fe-2S</keyword>
<dbReference type="AlphaFoldDB" id="A0A8S9LUL1"/>
<dbReference type="GO" id="GO:0140647">
    <property type="term" value="P:P450-containing electron transport chain"/>
    <property type="evidence" value="ECO:0007669"/>
    <property type="project" value="InterPro"/>
</dbReference>
<gene>
    <name evidence="5" type="ORF">F2Q70_00008418</name>
</gene>
<protein>
    <submittedName>
        <fullName evidence="5">Uncharacterized protein</fullName>
    </submittedName>
</protein>
<dbReference type="PANTHER" id="PTHR23426:SF34">
    <property type="entry name" value="ADRENODOXIN-LIKE PROTEIN 1, MITOCHONDRIAL-RELATED"/>
    <property type="match status" value="1"/>
</dbReference>
<dbReference type="InterPro" id="IPR015943">
    <property type="entry name" value="WD40/YVTN_repeat-like_dom_sf"/>
</dbReference>
<dbReference type="GO" id="GO:0005739">
    <property type="term" value="C:mitochondrion"/>
    <property type="evidence" value="ECO:0007669"/>
    <property type="project" value="TreeGrafter"/>
</dbReference>
<evidence type="ECO:0000256" key="3">
    <source>
        <dbReference type="ARBA" id="ARBA00023004"/>
    </source>
</evidence>
<dbReference type="GO" id="GO:0009055">
    <property type="term" value="F:electron transfer activity"/>
    <property type="evidence" value="ECO:0007669"/>
    <property type="project" value="TreeGrafter"/>
</dbReference>
<evidence type="ECO:0000256" key="4">
    <source>
        <dbReference type="ARBA" id="ARBA00023014"/>
    </source>
</evidence>
<dbReference type="Gene3D" id="3.10.20.30">
    <property type="match status" value="1"/>
</dbReference>
<dbReference type="Gene3D" id="2.130.10.10">
    <property type="entry name" value="YVTN repeat-like/Quinoprotein amine dehydrogenase"/>
    <property type="match status" value="1"/>
</dbReference>
<keyword evidence="2" id="KW-0479">Metal-binding</keyword>
<dbReference type="PANTHER" id="PTHR23426">
    <property type="entry name" value="FERREDOXIN/ADRENODOXIN"/>
    <property type="match status" value="1"/>
</dbReference>
<comment type="caution">
    <text evidence="5">The sequence shown here is derived from an EMBL/GenBank/DDBJ whole genome shotgun (WGS) entry which is preliminary data.</text>
</comment>
<proteinExistence type="predicted"/>
<dbReference type="InterPro" id="IPR001055">
    <property type="entry name" value="Adrenodoxin-like"/>
</dbReference>
<dbReference type="EMBL" id="QGKY02000089">
    <property type="protein sequence ID" value="KAF2611105.1"/>
    <property type="molecule type" value="Genomic_DNA"/>
</dbReference>